<comment type="caution">
    <text evidence="1">The sequence shown here is derived from an EMBL/GenBank/DDBJ whole genome shotgun (WGS) entry which is preliminary data.</text>
</comment>
<dbReference type="SUPFAM" id="SSF56524">
    <property type="entry name" value="Oxidoreductase molybdopterin-binding domain"/>
    <property type="match status" value="1"/>
</dbReference>
<dbReference type="RefSeq" id="WP_246362629.1">
    <property type="nucleotide sequence ID" value="NZ_JACHFE010000005.1"/>
</dbReference>
<dbReference type="AlphaFoldDB" id="A0A840UG12"/>
<organism evidence="1 2">
    <name type="scientific">Marinobacter oulmenensis</name>
    <dbReference type="NCBI Taxonomy" id="643747"/>
    <lineage>
        <taxon>Bacteria</taxon>
        <taxon>Pseudomonadati</taxon>
        <taxon>Pseudomonadota</taxon>
        <taxon>Gammaproteobacteria</taxon>
        <taxon>Pseudomonadales</taxon>
        <taxon>Marinobacteraceae</taxon>
        <taxon>Marinobacter</taxon>
    </lineage>
</organism>
<name>A0A840UG12_9GAMM</name>
<dbReference type="Proteomes" id="UP000591735">
    <property type="component" value="Unassembled WGS sequence"/>
</dbReference>
<evidence type="ECO:0000313" key="2">
    <source>
        <dbReference type="Proteomes" id="UP000591735"/>
    </source>
</evidence>
<proteinExistence type="predicted"/>
<evidence type="ECO:0000313" key="1">
    <source>
        <dbReference type="EMBL" id="MBB5321661.1"/>
    </source>
</evidence>
<sequence length="154" mass="17238">MSRFLMIVLVVLALPGHVLAGPELKVTNGERTLVLDRAELEEALPQTVIETTSPYYDGTVEFSGPSLKAVIEHLGIASESEITLAALNDYRVTGSLDQMLAMDAIVATRRNGKVMSVRERGPFWVMLPLSQRTELDNEGYHRFMVWQLSRIELH</sequence>
<dbReference type="EMBL" id="JACHFE010000005">
    <property type="protein sequence ID" value="MBB5321661.1"/>
    <property type="molecule type" value="Genomic_DNA"/>
</dbReference>
<dbReference type="InterPro" id="IPR036374">
    <property type="entry name" value="OxRdtase_Mopterin-bd_sf"/>
</dbReference>
<protein>
    <recommendedName>
        <fullName evidence="3">Oxidoreductase molybdopterin-binding domain-containing protein</fullName>
    </recommendedName>
</protein>
<reference evidence="1 2" key="1">
    <citation type="submission" date="2020-08" db="EMBL/GenBank/DDBJ databases">
        <title>Genomic Encyclopedia of Type Strains, Phase IV (KMG-IV): sequencing the most valuable type-strain genomes for metagenomic binning, comparative biology and taxonomic classification.</title>
        <authorList>
            <person name="Goeker M."/>
        </authorList>
    </citation>
    <scope>NUCLEOTIDE SEQUENCE [LARGE SCALE GENOMIC DNA]</scope>
    <source>
        <strain evidence="1 2">DSM 22359</strain>
    </source>
</reference>
<accession>A0A840UG12</accession>
<keyword evidence="2" id="KW-1185">Reference proteome</keyword>
<evidence type="ECO:0008006" key="3">
    <source>
        <dbReference type="Google" id="ProtNLM"/>
    </source>
</evidence>
<gene>
    <name evidence="1" type="ORF">HNR38_002155</name>
</gene>
<dbReference type="Gene3D" id="3.90.420.10">
    <property type="entry name" value="Oxidoreductase, molybdopterin-binding domain"/>
    <property type="match status" value="1"/>
</dbReference>